<evidence type="ECO:0000256" key="8">
    <source>
        <dbReference type="PROSITE-ProRule" id="PRU01360"/>
    </source>
</evidence>
<dbReference type="SUPFAM" id="SSF49464">
    <property type="entry name" value="Carboxypeptidase regulatory domain-like"/>
    <property type="match status" value="1"/>
</dbReference>
<dbReference type="Gene3D" id="2.40.170.20">
    <property type="entry name" value="TonB-dependent receptor, beta-barrel domain"/>
    <property type="match status" value="1"/>
</dbReference>
<feature type="domain" description="TonB-dependent receptor-like beta-barrel" evidence="11">
    <location>
        <begin position="414"/>
        <end position="965"/>
    </location>
</feature>
<evidence type="ECO:0000256" key="2">
    <source>
        <dbReference type="ARBA" id="ARBA00022448"/>
    </source>
</evidence>
<dbReference type="InterPro" id="IPR036942">
    <property type="entry name" value="Beta-barrel_TonB_sf"/>
</dbReference>
<evidence type="ECO:0000256" key="7">
    <source>
        <dbReference type="ARBA" id="ARBA00023237"/>
    </source>
</evidence>
<dbReference type="InterPro" id="IPR039426">
    <property type="entry name" value="TonB-dep_rcpt-like"/>
</dbReference>
<keyword evidence="7 8" id="KW-0998">Cell outer membrane</keyword>
<dbReference type="Gene3D" id="2.170.130.10">
    <property type="entry name" value="TonB-dependent receptor, plug domain"/>
    <property type="match status" value="1"/>
</dbReference>
<comment type="subcellular location">
    <subcellularLocation>
        <location evidence="1 8">Cell outer membrane</location>
        <topology evidence="1 8">Multi-pass membrane protein</topology>
    </subcellularLocation>
</comment>
<protein>
    <submittedName>
        <fullName evidence="13">TonB-linked outer membrane protein, SusC/RagA family</fullName>
    </submittedName>
</protein>
<evidence type="ECO:0000256" key="10">
    <source>
        <dbReference type="SAM" id="SignalP"/>
    </source>
</evidence>
<evidence type="ECO:0000256" key="9">
    <source>
        <dbReference type="RuleBase" id="RU003357"/>
    </source>
</evidence>
<feature type="chain" id="PRO_5011549561" evidence="10">
    <location>
        <begin position="21"/>
        <end position="1034"/>
    </location>
</feature>
<dbReference type="Proteomes" id="UP000199666">
    <property type="component" value="Unassembled WGS sequence"/>
</dbReference>
<keyword evidence="5 9" id="KW-0798">TonB box</keyword>
<dbReference type="InterPro" id="IPR012910">
    <property type="entry name" value="Plug_dom"/>
</dbReference>
<dbReference type="InterPro" id="IPR037066">
    <property type="entry name" value="Plug_dom_sf"/>
</dbReference>
<evidence type="ECO:0000259" key="12">
    <source>
        <dbReference type="Pfam" id="PF07715"/>
    </source>
</evidence>
<evidence type="ECO:0000259" key="11">
    <source>
        <dbReference type="Pfam" id="PF00593"/>
    </source>
</evidence>
<gene>
    <name evidence="13" type="ORF">SAMN04489864_101125</name>
</gene>
<dbReference type="AlphaFoldDB" id="A0A1I2T147"/>
<dbReference type="RefSeq" id="WP_090991621.1">
    <property type="nucleotide sequence ID" value="NZ_FOPP01000001.1"/>
</dbReference>
<keyword evidence="4 8" id="KW-0812">Transmembrane</keyword>
<evidence type="ECO:0000256" key="6">
    <source>
        <dbReference type="ARBA" id="ARBA00023136"/>
    </source>
</evidence>
<evidence type="ECO:0000256" key="3">
    <source>
        <dbReference type="ARBA" id="ARBA00022452"/>
    </source>
</evidence>
<dbReference type="InterPro" id="IPR000531">
    <property type="entry name" value="Beta-barrel_TonB"/>
</dbReference>
<evidence type="ECO:0000256" key="5">
    <source>
        <dbReference type="ARBA" id="ARBA00023077"/>
    </source>
</evidence>
<evidence type="ECO:0000313" key="13">
    <source>
        <dbReference type="EMBL" id="SFG57879.1"/>
    </source>
</evidence>
<dbReference type="InterPro" id="IPR023996">
    <property type="entry name" value="TonB-dep_OMP_SusC/RagA"/>
</dbReference>
<dbReference type="STRING" id="414048.SAMN04489864_101125"/>
<dbReference type="Pfam" id="PF13715">
    <property type="entry name" value="CarbopepD_reg_2"/>
    <property type="match status" value="1"/>
</dbReference>
<dbReference type="PROSITE" id="PS52016">
    <property type="entry name" value="TONB_DEPENDENT_REC_3"/>
    <property type="match status" value="1"/>
</dbReference>
<evidence type="ECO:0000313" key="14">
    <source>
        <dbReference type="Proteomes" id="UP000199666"/>
    </source>
</evidence>
<proteinExistence type="inferred from homology"/>
<name>A0A1I2T147_9SPHI</name>
<keyword evidence="2 8" id="KW-0813">Transport</keyword>
<dbReference type="EMBL" id="FOPP01000001">
    <property type="protein sequence ID" value="SFG57879.1"/>
    <property type="molecule type" value="Genomic_DNA"/>
</dbReference>
<sequence>MKKLVLSLFMLCAITVTAFAQERMVTGTVVASEDGLPIPGASVKVKEAPAISVATGVDGKFSLRAPSSGKTLVISYLGYTTLEVAIPASNNLGTVQLATDSKSLNEVVVTAGGVSIQRREQGNQATTVKAKELTQGKAFNVASALSGKVAGLQINAVSSGVNPQVRLVLRGNRSLLGNNQALVVVDNVIVPSNILGNLNPEDIEDIQVLNGAGAAALYGSDASNGALIITTKTGKNGVTAIKVGHTTAFETISFLPKLQKEFGSGTGPDDVPTYTAYENQQYGPRFDGSIVEIGKPLVDGSIQKVPYSWNESEGKNQFWDTGVSNQTDLSLSAGDEKAKYYLSSQYFDNKGTLPGDKYNRFTIRLNGSRDLGKVNLSFNANYVQNRNDTGNGGTAFNNVLMSPGQIPLTRYKDWRNDPYSTPDGFYNEYYDSPYFTLGNARTLTRNDYLTGNVQIKYSPIESLSLLFRTSIATRNVSNKSWSDKYTFSDYRLGITSNFANRPGSVSDLSNYTTQLNPEFQAQYIKKLSNDFSLNVILGASARDNIAKNVSANSSVMVTQGLYNVSNTTGNVFGAESNSRQRQVGVYGDARLGFKNFLYLHVTGRNDWRSILSKENQSLFYPAADVAFIASDALSFLKESKAISVLKIRGGISKVGQVNIDPYDLTATFGQQFGYPYAGVPGFGVGNRVVAPNIKPEVTTQVEAGFDLEMLKSRVNFSVTLYKSNTVDQTVEVNIPITTGFNRFLTNTGEVQNKGLETSLRLVPVRTASGLEVSVGGNYTYNKNEVLSISSDQDFISIGTSVIARVGQAFPILVGTTYNKDDQGRIIVDRITGLPSATTSNSDLGITEPRHRLGLDLTASFKGFRFATVFEYRTGNVIFSSVSTGYDFSGAGIRTTYFNRDRFVVPNSSYLDPATNTYVANTSIQTRTGGVDFWTNGPSNTGVTQNYTYSAAFWKMREASLSYQLPKSLLGNLKFVKGAEISVQGRNLFQIVPKTSIYTDPEYSNAGSGSNAVGVTTLGQTPPGRYYGLSLSLTL</sequence>
<comment type="similarity">
    <text evidence="8 9">Belongs to the TonB-dependent receptor family.</text>
</comment>
<feature type="domain" description="TonB-dependent receptor plug" evidence="12">
    <location>
        <begin position="119"/>
        <end position="226"/>
    </location>
</feature>
<dbReference type="OrthoDB" id="9768177at2"/>
<dbReference type="GO" id="GO:0009279">
    <property type="term" value="C:cell outer membrane"/>
    <property type="evidence" value="ECO:0007669"/>
    <property type="project" value="UniProtKB-SubCell"/>
</dbReference>
<reference evidence="13 14" key="1">
    <citation type="submission" date="2016-10" db="EMBL/GenBank/DDBJ databases">
        <authorList>
            <person name="de Groot N.N."/>
        </authorList>
    </citation>
    <scope>NUCLEOTIDE SEQUENCE [LARGE SCALE GENOMIC DNA]</scope>
    <source>
        <strain evidence="13 14">DSM 18684</strain>
    </source>
</reference>
<evidence type="ECO:0000256" key="1">
    <source>
        <dbReference type="ARBA" id="ARBA00004571"/>
    </source>
</evidence>
<dbReference type="Gene3D" id="2.60.40.1120">
    <property type="entry name" value="Carboxypeptidase-like, regulatory domain"/>
    <property type="match status" value="1"/>
</dbReference>
<dbReference type="InterPro" id="IPR008969">
    <property type="entry name" value="CarboxyPept-like_regulatory"/>
</dbReference>
<dbReference type="SUPFAM" id="SSF56935">
    <property type="entry name" value="Porins"/>
    <property type="match status" value="1"/>
</dbReference>
<evidence type="ECO:0000256" key="4">
    <source>
        <dbReference type="ARBA" id="ARBA00022692"/>
    </source>
</evidence>
<dbReference type="NCBIfam" id="TIGR04056">
    <property type="entry name" value="OMP_RagA_SusC"/>
    <property type="match status" value="1"/>
</dbReference>
<keyword evidence="14" id="KW-1185">Reference proteome</keyword>
<dbReference type="Pfam" id="PF07715">
    <property type="entry name" value="Plug"/>
    <property type="match status" value="1"/>
</dbReference>
<feature type="signal peptide" evidence="10">
    <location>
        <begin position="1"/>
        <end position="20"/>
    </location>
</feature>
<keyword evidence="6 8" id="KW-0472">Membrane</keyword>
<keyword evidence="3 8" id="KW-1134">Transmembrane beta strand</keyword>
<accession>A0A1I2T147</accession>
<organism evidence="13 14">
    <name type="scientific">Pedobacter insulae</name>
    <dbReference type="NCBI Taxonomy" id="414048"/>
    <lineage>
        <taxon>Bacteria</taxon>
        <taxon>Pseudomonadati</taxon>
        <taxon>Bacteroidota</taxon>
        <taxon>Sphingobacteriia</taxon>
        <taxon>Sphingobacteriales</taxon>
        <taxon>Sphingobacteriaceae</taxon>
        <taxon>Pedobacter</taxon>
    </lineage>
</organism>
<dbReference type="Pfam" id="PF00593">
    <property type="entry name" value="TonB_dep_Rec_b-barrel"/>
    <property type="match status" value="1"/>
</dbReference>
<keyword evidence="10" id="KW-0732">Signal</keyword>